<sequence>MGSQAYQDTRMMEPLALNDQDMGLPLQDSLGPELLQLLDDLGGDDGWCAGGQGTIGTALDTTDLGRSDVLMDDASGIPMPKDPQRHFKMEHSPLRAGQPQTPSVGFALPSMAQRAHTMDGSYSGSYSELLPPQSAFQQQPMMAPVAAPQTPGHRLVTQKPRSIRRARSGLPPHLQSRSSSEPQEILRRANSGGELQETQKQASKQVLSSSPKSTSTVFRPFLPLAAIEVLAEDPGMAANGRRIKRRGSGRSGNSEEIEASPAGSAEGSEHVRDLLESQKKVYEAKLEDSSTRVSDLGRRLVQLQMEKQVLEGHLQQVLEQPLSKSGSPATSQQDSAAKRETNKSPDRDQGLAKEAPKLFNPAEEYNDKSVLLVTLAQKTITLTAKEVTGMPWPQFVRLMKRYITEIGALLPEAEAQPKSAAAQRAEQLGREAMYIGSCLAAGIPRHTRTLYCLKLQESGPENSRAPPQLWMAIMLQMNLSATQREDVLKRRKQFLVGMAEILRRRRALVAGLQALPHPDPSVAGLSNNYLRVGEMAERMRNNLDKDHQLVRRFIGGIVHQVWTPLQFARALVQSFPWMPDPLCIANCVAEQAREPSAEELLSNRTSSLASTSTASLASLFSNGSKPGSPMVRDLSALMPWKHPGQLAGQGAGQAAGLANGQHRQMPGPMPEKPAHWAGPPMGQLSGQLSGQMAAQPEPSTPPKSHAAMTLSASASQL</sequence>
<dbReference type="EMBL" id="CAXHTA020000002">
    <property type="protein sequence ID" value="CAL5219978.1"/>
    <property type="molecule type" value="Genomic_DNA"/>
</dbReference>
<feature type="region of interest" description="Disordered" evidence="2">
    <location>
        <begin position="240"/>
        <end position="271"/>
    </location>
</feature>
<proteinExistence type="predicted"/>
<feature type="region of interest" description="Disordered" evidence="2">
    <location>
        <begin position="643"/>
        <end position="717"/>
    </location>
</feature>
<evidence type="ECO:0000313" key="4">
    <source>
        <dbReference type="Proteomes" id="UP001497392"/>
    </source>
</evidence>
<name>A0ABP1FJ41_9CHLO</name>
<feature type="compositionally biased region" description="Polar residues" evidence="2">
    <location>
        <begin position="196"/>
        <end position="215"/>
    </location>
</feature>
<gene>
    <name evidence="3" type="primary">g1916</name>
    <name evidence="3" type="ORF">VP750_LOCUS1637</name>
</gene>
<keyword evidence="4" id="KW-1185">Reference proteome</keyword>
<protein>
    <submittedName>
        <fullName evidence="3">G1916 protein</fullName>
    </submittedName>
</protein>
<dbReference type="Proteomes" id="UP001497392">
    <property type="component" value="Unassembled WGS sequence"/>
</dbReference>
<comment type="caution">
    <text evidence="3">The sequence shown here is derived from an EMBL/GenBank/DDBJ whole genome shotgun (WGS) entry which is preliminary data.</text>
</comment>
<evidence type="ECO:0000313" key="3">
    <source>
        <dbReference type="EMBL" id="CAL5219978.1"/>
    </source>
</evidence>
<feature type="coiled-coil region" evidence="1">
    <location>
        <begin position="272"/>
        <end position="320"/>
    </location>
</feature>
<keyword evidence="1" id="KW-0175">Coiled coil</keyword>
<organism evidence="3 4">
    <name type="scientific">Coccomyxa viridis</name>
    <dbReference type="NCBI Taxonomy" id="1274662"/>
    <lineage>
        <taxon>Eukaryota</taxon>
        <taxon>Viridiplantae</taxon>
        <taxon>Chlorophyta</taxon>
        <taxon>core chlorophytes</taxon>
        <taxon>Trebouxiophyceae</taxon>
        <taxon>Trebouxiophyceae incertae sedis</taxon>
        <taxon>Coccomyxaceae</taxon>
        <taxon>Coccomyxa</taxon>
    </lineage>
</organism>
<feature type="region of interest" description="Disordered" evidence="2">
    <location>
        <begin position="320"/>
        <end position="359"/>
    </location>
</feature>
<reference evidence="3 4" key="1">
    <citation type="submission" date="2024-06" db="EMBL/GenBank/DDBJ databases">
        <authorList>
            <person name="Kraege A."/>
            <person name="Thomma B."/>
        </authorList>
    </citation>
    <scope>NUCLEOTIDE SEQUENCE [LARGE SCALE GENOMIC DNA]</scope>
</reference>
<accession>A0ABP1FJ41</accession>
<feature type="region of interest" description="Disordered" evidence="2">
    <location>
        <begin position="142"/>
        <end position="215"/>
    </location>
</feature>
<feature type="compositionally biased region" description="Basic and acidic residues" evidence="2">
    <location>
        <begin position="336"/>
        <end position="356"/>
    </location>
</feature>
<feature type="compositionally biased region" description="Polar residues" evidence="2">
    <location>
        <begin position="322"/>
        <end position="335"/>
    </location>
</feature>
<evidence type="ECO:0000256" key="2">
    <source>
        <dbReference type="SAM" id="MobiDB-lite"/>
    </source>
</evidence>
<evidence type="ECO:0000256" key="1">
    <source>
        <dbReference type="SAM" id="Coils"/>
    </source>
</evidence>